<evidence type="ECO:0000313" key="8">
    <source>
        <dbReference type="EMBL" id="VFJ47752.1"/>
    </source>
</evidence>
<keyword evidence="3 5" id="KW-0067">ATP-binding</keyword>
<dbReference type="AlphaFoldDB" id="A0A450S779"/>
<dbReference type="InterPro" id="IPR003781">
    <property type="entry name" value="CoA-bd"/>
</dbReference>
<dbReference type="SUPFAM" id="SSF56059">
    <property type="entry name" value="Glutathione synthetase ATP-binding domain-like"/>
    <property type="match status" value="1"/>
</dbReference>
<evidence type="ECO:0000256" key="4">
    <source>
        <dbReference type="ARBA" id="ARBA00060888"/>
    </source>
</evidence>
<evidence type="ECO:0000256" key="5">
    <source>
        <dbReference type="PROSITE-ProRule" id="PRU00409"/>
    </source>
</evidence>
<dbReference type="InterPro" id="IPR000182">
    <property type="entry name" value="GNAT_dom"/>
</dbReference>
<dbReference type="CDD" id="cd04301">
    <property type="entry name" value="NAT_SF"/>
    <property type="match status" value="1"/>
</dbReference>
<dbReference type="PROSITE" id="PS50975">
    <property type="entry name" value="ATP_GRASP"/>
    <property type="match status" value="1"/>
</dbReference>
<evidence type="ECO:0000259" key="7">
    <source>
        <dbReference type="PROSITE" id="PS51186"/>
    </source>
</evidence>
<dbReference type="SUPFAM" id="SSF55729">
    <property type="entry name" value="Acyl-CoA N-acyltransferases (Nat)"/>
    <property type="match status" value="1"/>
</dbReference>
<dbReference type="GO" id="GO:0046872">
    <property type="term" value="F:metal ion binding"/>
    <property type="evidence" value="ECO:0007669"/>
    <property type="project" value="InterPro"/>
</dbReference>
<dbReference type="SUPFAM" id="SSF51735">
    <property type="entry name" value="NAD(P)-binding Rossmann-fold domains"/>
    <property type="match status" value="1"/>
</dbReference>
<gene>
    <name evidence="8" type="ORF">BECKDK2373B_GA0170837_101831</name>
</gene>
<dbReference type="GO" id="GO:0043758">
    <property type="term" value="F:acetate-CoA ligase (ADP-forming) activity"/>
    <property type="evidence" value="ECO:0007669"/>
    <property type="project" value="InterPro"/>
</dbReference>
<dbReference type="Pfam" id="PF13607">
    <property type="entry name" value="Succ_CoA_lig"/>
    <property type="match status" value="1"/>
</dbReference>
<dbReference type="InterPro" id="IPR011761">
    <property type="entry name" value="ATP-grasp"/>
</dbReference>
<dbReference type="PANTHER" id="PTHR43334:SF1">
    <property type="entry name" value="3-HYDROXYPROPIONATE--COA LIGASE [ADP-FORMING]"/>
    <property type="match status" value="1"/>
</dbReference>
<evidence type="ECO:0000256" key="2">
    <source>
        <dbReference type="ARBA" id="ARBA00022741"/>
    </source>
</evidence>
<feature type="domain" description="ATP-grasp" evidence="6">
    <location>
        <begin position="494"/>
        <end position="530"/>
    </location>
</feature>
<protein>
    <submittedName>
        <fullName evidence="8">Acetyltransferase</fullName>
    </submittedName>
</protein>
<dbReference type="PROSITE" id="PS51186">
    <property type="entry name" value="GNAT"/>
    <property type="match status" value="1"/>
</dbReference>
<dbReference type="InterPro" id="IPR051538">
    <property type="entry name" value="Acyl-CoA_Synth/Transferase"/>
</dbReference>
<dbReference type="InterPro" id="IPR032875">
    <property type="entry name" value="Succ_CoA_lig_flav_dom"/>
</dbReference>
<dbReference type="InterPro" id="IPR016181">
    <property type="entry name" value="Acyl_CoA_acyltransferase"/>
</dbReference>
<proteinExistence type="inferred from homology"/>
<name>A0A450S779_9GAMM</name>
<dbReference type="FunFam" id="3.30.1490.20:FF:000020">
    <property type="entry name" value="Protein lysine acetyltransferase"/>
    <property type="match status" value="1"/>
</dbReference>
<feature type="domain" description="N-acetyltransferase" evidence="7">
    <location>
        <begin position="737"/>
        <end position="892"/>
    </location>
</feature>
<comment type="similarity">
    <text evidence="4">In the N-terminal section; belongs to the acetate CoA ligase alpha subunit family.</text>
</comment>
<dbReference type="GO" id="GO:0016747">
    <property type="term" value="F:acyltransferase activity, transferring groups other than amino-acyl groups"/>
    <property type="evidence" value="ECO:0007669"/>
    <property type="project" value="InterPro"/>
</dbReference>
<keyword evidence="8" id="KW-0808">Transferase</keyword>
<keyword evidence="1" id="KW-0436">Ligase</keyword>
<dbReference type="Pfam" id="PF13549">
    <property type="entry name" value="ATP-grasp_5"/>
    <property type="match status" value="1"/>
</dbReference>
<dbReference type="Pfam" id="PF19045">
    <property type="entry name" value="Ligase_CoA_2"/>
    <property type="match status" value="1"/>
</dbReference>
<dbReference type="Gene3D" id="3.40.50.261">
    <property type="entry name" value="Succinyl-CoA synthetase domains"/>
    <property type="match status" value="2"/>
</dbReference>
<dbReference type="SUPFAM" id="SSF52210">
    <property type="entry name" value="Succinyl-CoA synthetase domains"/>
    <property type="match status" value="2"/>
</dbReference>
<sequence length="894" mass="97314">MTAALRKIFKPRRIALLGGNWQLGATVLANLLDAGFQGVIYPIDPGRESVNGVPAFSGINALPAPPDVVLICTPADQVPEDVEDCARAGVRGIVVLSEGFRECGERGKALEQRIAEIIRRFPGLRVIGPNSLGFIVPHLRLNASHAAAMPAPGRIAFISESRALCSSVIDWAAQAGVGFSCFISVGNMLDVKFGDLIDYLGADANTRAIILYLQSVGNARRFMSAASAFARRKPIVAYKAGRFVESARVAASHTGAMVTEDAVYDAAFERAGIVRVTELNDVFDVVEVLASQRVPQGPRLAIVGNAGGPAVIATDVLLSRGGALATLRDETTDKLSQLLPSVCSRANPVDLQDHAPPERFAQVIRLLIEDRDVNGILVIFAVQADTDPEAIARAIAGAGRGAGKPVLVAWMGGSRAGAGIPILKKANLATHTGPEQAVRAFLHLVSYARNIETLYQTPRDIPIHFQLNRTRLRKRLAPLLQKASDEKLNEHQGNAFLNAYGIPVTETRVAHTREEALSFAERMGYPVVLKILSPNIVHKMDEDGVVLDLKTPRAVADAYERFQEGIRGRWRDRGVEGIIVQKMVRLEYGIEMILGAKKDPVFGPVIMVGRGGFAADVVRDRRVGLPPLNERLASRMLASLRCWPLLQGYRGRPRAAIEQLIEIMIRFSYLVSDYPEIEELDVNPLLVGSDGAVALDTAVILNARARIPEADIHDHMAIHPYPEEHVRRFTLKQGAPVTLRPVRAEDEPLWHKLIGGLSERSIRQRFRALFGAPTHEMAVEYCVIDYGREIAIVAETGRDGGREIIGAAHLFADAGLDSAEYAIIVSDDWQGQGLGGALLDHCLELAERWGIRQVVADTHLGNKAMLANFLSRGFESDTDYEDGIVYLKKPITSG</sequence>
<dbReference type="SMART" id="SM00881">
    <property type="entry name" value="CoA_binding"/>
    <property type="match status" value="1"/>
</dbReference>
<dbReference type="Gene3D" id="3.40.630.30">
    <property type="match status" value="1"/>
</dbReference>
<dbReference type="Gene3D" id="3.30.470.20">
    <property type="entry name" value="ATP-grasp fold, B domain"/>
    <property type="match status" value="1"/>
</dbReference>
<organism evidence="8">
    <name type="scientific">Candidatus Kentrum sp. DK</name>
    <dbReference type="NCBI Taxonomy" id="2126562"/>
    <lineage>
        <taxon>Bacteria</taxon>
        <taxon>Pseudomonadati</taxon>
        <taxon>Pseudomonadota</taxon>
        <taxon>Gammaproteobacteria</taxon>
        <taxon>Candidatus Kentrum</taxon>
    </lineage>
</organism>
<evidence type="ECO:0000256" key="3">
    <source>
        <dbReference type="ARBA" id="ARBA00022840"/>
    </source>
</evidence>
<dbReference type="InterPro" id="IPR016102">
    <property type="entry name" value="Succinyl-CoA_synth-like"/>
</dbReference>
<evidence type="ECO:0000256" key="1">
    <source>
        <dbReference type="ARBA" id="ARBA00022598"/>
    </source>
</evidence>
<dbReference type="GO" id="GO:0005524">
    <property type="term" value="F:ATP binding"/>
    <property type="evidence" value="ECO:0007669"/>
    <property type="project" value="UniProtKB-UniRule"/>
</dbReference>
<dbReference type="InterPro" id="IPR013815">
    <property type="entry name" value="ATP_grasp_subdomain_1"/>
</dbReference>
<accession>A0A450S779</accession>
<dbReference type="InterPro" id="IPR043938">
    <property type="entry name" value="Ligase_CoA_dom"/>
</dbReference>
<dbReference type="Pfam" id="PF13380">
    <property type="entry name" value="CoA_binding_2"/>
    <property type="match status" value="1"/>
</dbReference>
<evidence type="ECO:0000259" key="6">
    <source>
        <dbReference type="PROSITE" id="PS50975"/>
    </source>
</evidence>
<dbReference type="Gene3D" id="3.30.1490.20">
    <property type="entry name" value="ATP-grasp fold, A domain"/>
    <property type="match status" value="1"/>
</dbReference>
<dbReference type="InterPro" id="IPR036291">
    <property type="entry name" value="NAD(P)-bd_dom_sf"/>
</dbReference>
<dbReference type="Pfam" id="PF00583">
    <property type="entry name" value="Acetyltransf_1"/>
    <property type="match status" value="1"/>
</dbReference>
<dbReference type="EMBL" id="CAADEX010000018">
    <property type="protein sequence ID" value="VFJ47752.1"/>
    <property type="molecule type" value="Genomic_DNA"/>
</dbReference>
<keyword evidence="2 5" id="KW-0547">Nucleotide-binding</keyword>
<reference evidence="8" key="1">
    <citation type="submission" date="2019-02" db="EMBL/GenBank/DDBJ databases">
        <authorList>
            <person name="Gruber-Vodicka R. H."/>
            <person name="Seah K. B. B."/>
        </authorList>
    </citation>
    <scope>NUCLEOTIDE SEQUENCE</scope>
    <source>
        <strain evidence="8">BECK_DK47</strain>
    </source>
</reference>
<dbReference type="PANTHER" id="PTHR43334">
    <property type="entry name" value="ACETATE--COA LIGASE [ADP-FORMING]"/>
    <property type="match status" value="1"/>
</dbReference>
<dbReference type="Gene3D" id="3.40.50.720">
    <property type="entry name" value="NAD(P)-binding Rossmann-like Domain"/>
    <property type="match status" value="1"/>
</dbReference>